<dbReference type="AlphaFoldDB" id="A0A1Y1VZ92"/>
<proteinExistence type="predicted"/>
<dbReference type="GeneID" id="63808589"/>
<dbReference type="Proteomes" id="UP000193922">
    <property type="component" value="Unassembled WGS sequence"/>
</dbReference>
<protein>
    <submittedName>
        <fullName evidence="2">Uncharacterized protein</fullName>
    </submittedName>
</protein>
<sequence length="433" mass="46757">MTKSTSNMMSDSDSDFRVTNPGMHAMRLLTRSVSRHTRRILQASRDKPAEEELATGAGYYTYEFSEQQQQPPRGPPLPSGIHRRSMSFDNLVVGTLPRRSTAPVADSPRTMPGDVALPSASTWNSGSTMTRAMAALARPLSQQAGGEQRAQWLAALNHPLATTIDSEYYRTSLSVPAKALTIDTSAFGSAQPAAYRESFSGPAQLDAERSESSRSSLFQAPPFHDRRAQLSESDIAMAMRDSPTAVARGFSFNGQVGQHSPMADQPNTAPPTSAWPAVRTIEVPARMADDDLGRRESRRRGHMQRVIDGISRGFSRMRTRRSASQPATGARDPAAHCRCSSARDGPAAVTAAHVLPVQCRPGGTGGRPHEHQRLADGQHAYSQSADAPPQPDVPVTHLRRDSAVGGRAPACDQVFAGVQHRVAGAPVRERVGW</sequence>
<feature type="region of interest" description="Disordered" evidence="1">
    <location>
        <begin position="191"/>
        <end position="226"/>
    </location>
</feature>
<dbReference type="RefSeq" id="XP_040740550.1">
    <property type="nucleotide sequence ID" value="XM_040891941.1"/>
</dbReference>
<comment type="caution">
    <text evidence="2">The sequence shown here is derived from an EMBL/GenBank/DDBJ whole genome shotgun (WGS) entry which is preliminary data.</text>
</comment>
<dbReference type="EMBL" id="MCFD01000015">
    <property type="protein sequence ID" value="ORX66562.1"/>
    <property type="molecule type" value="Genomic_DNA"/>
</dbReference>
<organism evidence="2 3">
    <name type="scientific">Linderina pennispora</name>
    <dbReference type="NCBI Taxonomy" id="61395"/>
    <lineage>
        <taxon>Eukaryota</taxon>
        <taxon>Fungi</taxon>
        <taxon>Fungi incertae sedis</taxon>
        <taxon>Zoopagomycota</taxon>
        <taxon>Kickxellomycotina</taxon>
        <taxon>Kickxellomycetes</taxon>
        <taxon>Kickxellales</taxon>
        <taxon>Kickxellaceae</taxon>
        <taxon>Linderina</taxon>
    </lineage>
</organism>
<feature type="region of interest" description="Disordered" evidence="1">
    <location>
        <begin position="99"/>
        <end position="123"/>
    </location>
</feature>
<evidence type="ECO:0000256" key="1">
    <source>
        <dbReference type="SAM" id="MobiDB-lite"/>
    </source>
</evidence>
<evidence type="ECO:0000313" key="3">
    <source>
        <dbReference type="Proteomes" id="UP000193922"/>
    </source>
</evidence>
<feature type="region of interest" description="Disordered" evidence="1">
    <location>
        <begin position="317"/>
        <end position="336"/>
    </location>
</feature>
<feature type="compositionally biased region" description="Basic and acidic residues" evidence="1">
    <location>
        <begin position="367"/>
        <end position="376"/>
    </location>
</feature>
<keyword evidence="3" id="KW-1185">Reference proteome</keyword>
<feature type="region of interest" description="Disordered" evidence="1">
    <location>
        <begin position="360"/>
        <end position="394"/>
    </location>
</feature>
<name>A0A1Y1VZ92_9FUNG</name>
<evidence type="ECO:0000313" key="2">
    <source>
        <dbReference type="EMBL" id="ORX66562.1"/>
    </source>
</evidence>
<feature type="region of interest" description="Disordered" evidence="1">
    <location>
        <begin position="64"/>
        <end position="83"/>
    </location>
</feature>
<dbReference type="OrthoDB" id="5597868at2759"/>
<reference evidence="2 3" key="1">
    <citation type="submission" date="2016-07" db="EMBL/GenBank/DDBJ databases">
        <title>Pervasive Adenine N6-methylation of Active Genes in Fungi.</title>
        <authorList>
            <consortium name="DOE Joint Genome Institute"/>
            <person name="Mondo S.J."/>
            <person name="Dannebaum R.O."/>
            <person name="Kuo R.C."/>
            <person name="Labutti K."/>
            <person name="Haridas S."/>
            <person name="Kuo A."/>
            <person name="Salamov A."/>
            <person name="Ahrendt S.R."/>
            <person name="Lipzen A."/>
            <person name="Sullivan W."/>
            <person name="Andreopoulos W.B."/>
            <person name="Clum A."/>
            <person name="Lindquist E."/>
            <person name="Daum C."/>
            <person name="Ramamoorthy G.K."/>
            <person name="Gryganskyi A."/>
            <person name="Culley D."/>
            <person name="Magnuson J.K."/>
            <person name="James T.Y."/>
            <person name="O'Malley M.A."/>
            <person name="Stajich J.E."/>
            <person name="Spatafora J.W."/>
            <person name="Visel A."/>
            <person name="Grigoriev I.V."/>
        </authorList>
    </citation>
    <scope>NUCLEOTIDE SEQUENCE [LARGE SCALE GENOMIC DNA]</scope>
    <source>
        <strain evidence="2 3">ATCC 12442</strain>
    </source>
</reference>
<gene>
    <name evidence="2" type="ORF">DL89DRAFT_64842</name>
</gene>
<accession>A0A1Y1VZ92</accession>